<dbReference type="Pfam" id="PF03908">
    <property type="entry name" value="Sec20"/>
    <property type="match status" value="1"/>
</dbReference>
<feature type="domain" description="Sec20 C-terminal" evidence="12">
    <location>
        <begin position="764"/>
        <end position="855"/>
    </location>
</feature>
<evidence type="ECO:0000256" key="11">
    <source>
        <dbReference type="SAM" id="Phobius"/>
    </source>
</evidence>
<keyword evidence="7" id="KW-0175">Coiled coil</keyword>
<evidence type="ECO:0000256" key="3">
    <source>
        <dbReference type="ARBA" id="ARBA00022692"/>
    </source>
</evidence>
<feature type="region of interest" description="Disordered" evidence="10">
    <location>
        <begin position="933"/>
        <end position="971"/>
    </location>
</feature>
<feature type="transmembrane region" description="Helical" evidence="11">
    <location>
        <begin position="834"/>
        <end position="851"/>
    </location>
</feature>
<dbReference type="GO" id="GO:0006890">
    <property type="term" value="P:retrograde vesicle-mediated transport, Golgi to endoplasmic reticulum"/>
    <property type="evidence" value="ECO:0007669"/>
    <property type="project" value="InterPro"/>
</dbReference>
<dbReference type="PANTHER" id="PTHR12825">
    <property type="entry name" value="BNIP1-RELATED"/>
    <property type="match status" value="1"/>
</dbReference>
<keyword evidence="6 11" id="KW-1133">Transmembrane helix</keyword>
<feature type="compositionally biased region" description="Acidic residues" evidence="10">
    <location>
        <begin position="378"/>
        <end position="394"/>
    </location>
</feature>
<protein>
    <recommendedName>
        <fullName evidence="12">Sec20 C-terminal domain-containing protein</fullName>
    </recommendedName>
</protein>
<evidence type="ECO:0000256" key="6">
    <source>
        <dbReference type="ARBA" id="ARBA00022989"/>
    </source>
</evidence>
<keyword evidence="4" id="KW-0256">Endoplasmic reticulum</keyword>
<dbReference type="InterPro" id="IPR005606">
    <property type="entry name" value="Sec20"/>
</dbReference>
<gene>
    <name evidence="13" type="ORF">PSHT_01101</name>
</gene>
<evidence type="ECO:0000256" key="5">
    <source>
        <dbReference type="ARBA" id="ARBA00022892"/>
    </source>
</evidence>
<keyword evidence="3 11" id="KW-0812">Transmembrane</keyword>
<dbReference type="InterPro" id="IPR011333">
    <property type="entry name" value="SKP1/BTB/POZ_sf"/>
</dbReference>
<dbReference type="SUPFAM" id="SSF54695">
    <property type="entry name" value="POZ domain"/>
    <property type="match status" value="1"/>
</dbReference>
<dbReference type="InterPro" id="IPR056173">
    <property type="entry name" value="Sec20_C"/>
</dbReference>
<keyword evidence="2" id="KW-0813">Transport</keyword>
<feature type="compositionally biased region" description="Acidic residues" evidence="10">
    <location>
        <begin position="937"/>
        <end position="950"/>
    </location>
</feature>
<name>A0A2S4WLJ6_9BASI</name>
<dbReference type="AlphaFoldDB" id="A0A2S4WLJ6"/>
<evidence type="ECO:0000313" key="14">
    <source>
        <dbReference type="Proteomes" id="UP000238274"/>
    </source>
</evidence>
<comment type="similarity">
    <text evidence="9">Belongs to the SEC20 family.</text>
</comment>
<dbReference type="GO" id="GO:0031201">
    <property type="term" value="C:SNARE complex"/>
    <property type="evidence" value="ECO:0007669"/>
    <property type="project" value="TreeGrafter"/>
</dbReference>
<dbReference type="VEuPathDB" id="FungiDB:PSTT_06629"/>
<dbReference type="PANTHER" id="PTHR12825:SF0">
    <property type="entry name" value="VESICLE TRANSPORT PROTEIN SEC20"/>
    <property type="match status" value="1"/>
</dbReference>
<reference evidence="13 14" key="1">
    <citation type="submission" date="2017-12" db="EMBL/GenBank/DDBJ databases">
        <title>Gene loss provides genomic basis for host adaptation in cereal stripe rust fungi.</title>
        <authorList>
            <person name="Xia C."/>
        </authorList>
    </citation>
    <scope>NUCLEOTIDE SEQUENCE [LARGE SCALE GENOMIC DNA]</scope>
    <source>
        <strain evidence="13 14">93TX-2</strain>
    </source>
</reference>
<keyword evidence="5" id="KW-0931">ER-Golgi transport</keyword>
<organism evidence="13 14">
    <name type="scientific">Puccinia striiformis</name>
    <dbReference type="NCBI Taxonomy" id="27350"/>
    <lineage>
        <taxon>Eukaryota</taxon>
        <taxon>Fungi</taxon>
        <taxon>Dikarya</taxon>
        <taxon>Basidiomycota</taxon>
        <taxon>Pucciniomycotina</taxon>
        <taxon>Pucciniomycetes</taxon>
        <taxon>Pucciniales</taxon>
        <taxon>Pucciniaceae</taxon>
        <taxon>Puccinia</taxon>
    </lineage>
</organism>
<accession>A0A2S4WLJ6</accession>
<dbReference type="EMBL" id="PKSM01000008">
    <property type="protein sequence ID" value="POW22614.1"/>
    <property type="molecule type" value="Genomic_DNA"/>
</dbReference>
<comment type="subcellular location">
    <subcellularLocation>
        <location evidence="1">Endoplasmic reticulum membrane</location>
        <topology evidence="1">Single-pass type IV membrane protein</topology>
    </subcellularLocation>
</comment>
<evidence type="ECO:0000256" key="2">
    <source>
        <dbReference type="ARBA" id="ARBA00022448"/>
    </source>
</evidence>
<keyword evidence="14" id="KW-1185">Reference proteome</keyword>
<evidence type="ECO:0000256" key="9">
    <source>
        <dbReference type="ARBA" id="ARBA00037934"/>
    </source>
</evidence>
<dbReference type="VEuPathDB" id="FungiDB:PSHT_01101"/>
<dbReference type="Gene3D" id="3.30.710.10">
    <property type="entry name" value="Potassium Channel Kv1.1, Chain A"/>
    <property type="match status" value="2"/>
</dbReference>
<keyword evidence="8 11" id="KW-0472">Membrane</keyword>
<evidence type="ECO:0000259" key="12">
    <source>
        <dbReference type="Pfam" id="PF03908"/>
    </source>
</evidence>
<dbReference type="GO" id="GO:0005484">
    <property type="term" value="F:SNAP receptor activity"/>
    <property type="evidence" value="ECO:0007669"/>
    <property type="project" value="InterPro"/>
</dbReference>
<comment type="caution">
    <text evidence="13">The sequence shown here is derived from an EMBL/GenBank/DDBJ whole genome shotgun (WGS) entry which is preliminary data.</text>
</comment>
<feature type="compositionally biased region" description="Basic and acidic residues" evidence="10">
    <location>
        <begin position="43"/>
        <end position="57"/>
    </location>
</feature>
<evidence type="ECO:0000256" key="7">
    <source>
        <dbReference type="ARBA" id="ARBA00023054"/>
    </source>
</evidence>
<dbReference type="GO" id="GO:0005789">
    <property type="term" value="C:endoplasmic reticulum membrane"/>
    <property type="evidence" value="ECO:0007669"/>
    <property type="project" value="UniProtKB-SubCell"/>
</dbReference>
<feature type="region of interest" description="Disordered" evidence="10">
    <location>
        <begin position="30"/>
        <end position="62"/>
    </location>
</feature>
<feature type="region of interest" description="Disordered" evidence="10">
    <location>
        <begin position="746"/>
        <end position="770"/>
    </location>
</feature>
<feature type="region of interest" description="Disordered" evidence="10">
    <location>
        <begin position="374"/>
        <end position="419"/>
    </location>
</feature>
<evidence type="ECO:0000256" key="1">
    <source>
        <dbReference type="ARBA" id="ARBA00004163"/>
    </source>
</evidence>
<evidence type="ECO:0000256" key="10">
    <source>
        <dbReference type="SAM" id="MobiDB-lite"/>
    </source>
</evidence>
<feature type="compositionally biased region" description="Basic and acidic residues" evidence="10">
    <location>
        <begin position="955"/>
        <end position="971"/>
    </location>
</feature>
<dbReference type="OrthoDB" id="2524557at2759"/>
<evidence type="ECO:0000256" key="8">
    <source>
        <dbReference type="ARBA" id="ARBA00023136"/>
    </source>
</evidence>
<feature type="compositionally biased region" description="Basic and acidic residues" evidence="10">
    <location>
        <begin position="400"/>
        <end position="414"/>
    </location>
</feature>
<dbReference type="Proteomes" id="UP000238274">
    <property type="component" value="Unassembled WGS sequence"/>
</dbReference>
<evidence type="ECO:0000313" key="13">
    <source>
        <dbReference type="EMBL" id="POW22614.1"/>
    </source>
</evidence>
<feature type="compositionally biased region" description="Low complexity" evidence="10">
    <location>
        <begin position="753"/>
        <end position="768"/>
    </location>
</feature>
<evidence type="ECO:0000256" key="4">
    <source>
        <dbReference type="ARBA" id="ARBA00022824"/>
    </source>
</evidence>
<sequence length="971" mass="110787">MAVRSSNLSLLVNGRKLVLILKTMMIIPQEDQEEQDQDQTTTNHDELDSGSDSDTHNHYHTNPIQFRSNTLVVNCTDKIEARIVLEEERPAPFQDLLVFVYPHLECVCTWQNASDLMTMSQKFDMPLLKRHMLNFLLSLVAGKPIEAMKIAEQNQLADLYRESSRFLLDNWQGWEHKELDKLSSKTLLKLEKRRTWFLERLLKLGLVNSSRDYVCPSSCPDPQHCTKLVDNKWRSAWAASFKFGPPQNRGRTLLISHPSSVYRALRSLEPSLHSPALLLPHTSCQQHALRFFADLFDRMKAKYFLHTAEPSQQTQPGSITTLQLHPTFSHQNPGRCKGTVEIIVGQTNFLVHKQIMIHASPFFESILTGEWAETSLNPEDDDDHSQEDQEEQDQDQTTTNHDELDSGSESDAHNHYHTNPIRFTSNTAVINSTDKIEARIVLEEERPAPFQDLFDVCLSSSRGQSSLHFISILLTTNLVLPVHSVYLMTMSQKFDMPLLKRHVLNFLLSSVAGKPIEAMKIAEQNQLADLYRESSRFLLDNWQGWEHKELDKLSSKTLLKLEKRRTWFLERLLKLGLVNSSRDYVCPSSCPDPQHCTKLVDDKWRSAWAASFKFGPPQPSSVYRALRSLEPSLHSPALLLPHTSCQQHALRFFADLFDRITKTALESLETDTESIDQEAFKLESNQIQIKIEEAELLADECEDEKTRSHALKIVQEYSNQFTRLKAKFRSISLKLKRTNTTYQSQRAELLKGSSTTSSSEIDPSSSSDVTKSLQNTLEIMRQELDRSVMSTHLLEQQTSTLQSTSDQYMNFGDLMKTSRALISSLKRADIIDRILLTGALIFFGLVCLYILKKRILDKGVSILSTLISPLSQMDIKTAEPSQQTQLGSTTTLQLHPTFSHQNPGRCKGMVEIIIMIHASPFFESILTGEWAETSLNPEDDDDHQEREEQDQTTTNHDKLDSGSEPDTHNLI</sequence>
<reference evidence="14" key="2">
    <citation type="journal article" date="2018" name="BMC Genomics">
        <title>Genomic insights into host adaptation between the wheat stripe rust pathogen (Puccinia striiformis f. sp. tritici) and the barley stripe rust pathogen (Puccinia striiformis f. sp. hordei).</title>
        <authorList>
            <person name="Xia C."/>
            <person name="Wang M."/>
            <person name="Yin C."/>
            <person name="Cornejo O.E."/>
            <person name="Hulbert S.H."/>
            <person name="Chen X."/>
        </authorList>
    </citation>
    <scope>NUCLEOTIDE SEQUENCE [LARGE SCALE GENOMIC DNA]</scope>
    <source>
        <strain evidence="14">93TX-2</strain>
    </source>
</reference>
<proteinExistence type="inferred from homology"/>
<reference evidence="14" key="3">
    <citation type="journal article" date="2018" name="Mol. Plant Microbe Interact.">
        <title>Genome sequence resources for the wheat stripe rust pathogen (Puccinia striiformis f. sp. tritici) and the barley stripe rust pathogen (Puccinia striiformis f. sp. hordei).</title>
        <authorList>
            <person name="Xia C."/>
            <person name="Wang M."/>
            <person name="Yin C."/>
            <person name="Cornejo O.E."/>
            <person name="Hulbert S.H."/>
            <person name="Chen X."/>
        </authorList>
    </citation>
    <scope>NUCLEOTIDE SEQUENCE [LARGE SCALE GENOMIC DNA]</scope>
    <source>
        <strain evidence="14">93TX-2</strain>
    </source>
</reference>